<evidence type="ECO:0000256" key="2">
    <source>
        <dbReference type="SAM" id="SignalP"/>
    </source>
</evidence>
<protein>
    <submittedName>
        <fullName evidence="3">Uncharacterized protein</fullName>
    </submittedName>
</protein>
<comment type="caution">
    <text evidence="3">The sequence shown here is derived from an EMBL/GenBank/DDBJ whole genome shotgun (WGS) entry which is preliminary data.</text>
</comment>
<organism evidence="3 4">
    <name type="scientific">Rhynocoris fuscipes</name>
    <dbReference type="NCBI Taxonomy" id="488301"/>
    <lineage>
        <taxon>Eukaryota</taxon>
        <taxon>Metazoa</taxon>
        <taxon>Ecdysozoa</taxon>
        <taxon>Arthropoda</taxon>
        <taxon>Hexapoda</taxon>
        <taxon>Insecta</taxon>
        <taxon>Pterygota</taxon>
        <taxon>Neoptera</taxon>
        <taxon>Paraneoptera</taxon>
        <taxon>Hemiptera</taxon>
        <taxon>Heteroptera</taxon>
        <taxon>Panheteroptera</taxon>
        <taxon>Cimicomorpha</taxon>
        <taxon>Reduviidae</taxon>
        <taxon>Harpactorinae</taxon>
        <taxon>Harpactorini</taxon>
        <taxon>Rhynocoris</taxon>
    </lineage>
</organism>
<dbReference type="AlphaFoldDB" id="A0AAW1DTI0"/>
<keyword evidence="4" id="KW-1185">Reference proteome</keyword>
<dbReference type="EMBL" id="JAPXFL010000001">
    <property type="protein sequence ID" value="KAK9512454.1"/>
    <property type="molecule type" value="Genomic_DNA"/>
</dbReference>
<feature type="region of interest" description="Disordered" evidence="1">
    <location>
        <begin position="173"/>
        <end position="198"/>
    </location>
</feature>
<evidence type="ECO:0000313" key="4">
    <source>
        <dbReference type="Proteomes" id="UP001461498"/>
    </source>
</evidence>
<sequence length="198" mass="21507">MSVQLVYSILVSSLCTQLSVSDGAGVIPAFGFGLGMGFGGVGRNHQPTAYSRTAVYAQKQPQEINEETAEGNEEIVKNIPEFGEENIEETEEIPEEIGDGTPLEEFVGDEEIPVEEPIVDEDIPDDIEEIPEEIGEPPIVQPPVDCELCELSGLNPLGGIAKILILKHTKSKPSEFKNIPDTDLKSEDINQETKISSD</sequence>
<name>A0AAW1DTI0_9HEMI</name>
<proteinExistence type="predicted"/>
<feature type="signal peptide" evidence="2">
    <location>
        <begin position="1"/>
        <end position="21"/>
    </location>
</feature>
<accession>A0AAW1DTI0</accession>
<reference evidence="3 4" key="1">
    <citation type="submission" date="2022-12" db="EMBL/GenBank/DDBJ databases">
        <title>Chromosome-level genome assembly of true bugs.</title>
        <authorList>
            <person name="Ma L."/>
            <person name="Li H."/>
        </authorList>
    </citation>
    <scope>NUCLEOTIDE SEQUENCE [LARGE SCALE GENOMIC DNA]</scope>
    <source>
        <strain evidence="3">Lab_2022b</strain>
    </source>
</reference>
<feature type="compositionally biased region" description="Basic and acidic residues" evidence="1">
    <location>
        <begin position="173"/>
        <end position="188"/>
    </location>
</feature>
<evidence type="ECO:0000256" key="1">
    <source>
        <dbReference type="SAM" id="MobiDB-lite"/>
    </source>
</evidence>
<evidence type="ECO:0000313" key="3">
    <source>
        <dbReference type="EMBL" id="KAK9512454.1"/>
    </source>
</evidence>
<gene>
    <name evidence="3" type="ORF">O3M35_000885</name>
</gene>
<dbReference type="Proteomes" id="UP001461498">
    <property type="component" value="Unassembled WGS sequence"/>
</dbReference>
<feature type="chain" id="PRO_5043553354" evidence="2">
    <location>
        <begin position="22"/>
        <end position="198"/>
    </location>
</feature>
<keyword evidence="2" id="KW-0732">Signal</keyword>